<reference evidence="1 2" key="1">
    <citation type="submission" date="2019-06" db="EMBL/GenBank/DDBJ databases">
        <title>Sequencing the genomes of 1000 actinobacteria strains.</title>
        <authorList>
            <person name="Klenk H.-P."/>
        </authorList>
    </citation>
    <scope>NUCLEOTIDE SEQUENCE [LARGE SCALE GENOMIC DNA]</scope>
    <source>
        <strain evidence="1 2">DSM 102200</strain>
    </source>
</reference>
<dbReference type="RefSeq" id="WP_141955460.1">
    <property type="nucleotide sequence ID" value="NZ_VFOZ01000001.1"/>
</dbReference>
<keyword evidence="2" id="KW-1185">Reference proteome</keyword>
<gene>
    <name evidence="1" type="ORF">FB559_2162</name>
</gene>
<protein>
    <submittedName>
        <fullName evidence="1">Uncharacterized protein</fullName>
    </submittedName>
</protein>
<dbReference type="Pfam" id="PF20131">
    <property type="entry name" value="MC3"/>
    <property type="match status" value="1"/>
</dbReference>
<evidence type="ECO:0000313" key="2">
    <source>
        <dbReference type="Proteomes" id="UP000316096"/>
    </source>
</evidence>
<dbReference type="EMBL" id="VFOZ01000001">
    <property type="protein sequence ID" value="TQL96623.1"/>
    <property type="molecule type" value="Genomic_DNA"/>
</dbReference>
<sequence>MISLAELSREERALYNPAFAALVVSRAVQGHQSQYGQPCPITIAVLSPVMAYQPSVRQRLPKTTGSGLTRWLEENQTLKIAMAQNATALAAVVRPGLLFGLQTQVLQYDDSGRLQVTAGRLTKTINGATDEIIAIQKASRMLGRWLPSTGSLSTVMTLLGVRP</sequence>
<dbReference type="AlphaFoldDB" id="A0A543CHP4"/>
<dbReference type="InterPro" id="IPR045390">
    <property type="entry name" value="ABC-3C_MC3"/>
</dbReference>
<accession>A0A543CHP4</accession>
<name>A0A543CHP4_9ACTN</name>
<dbReference type="OrthoDB" id="7059377at2"/>
<proteinExistence type="predicted"/>
<organism evidence="1 2">
    <name type="scientific">Actinoallomurus bryophytorum</name>
    <dbReference type="NCBI Taxonomy" id="1490222"/>
    <lineage>
        <taxon>Bacteria</taxon>
        <taxon>Bacillati</taxon>
        <taxon>Actinomycetota</taxon>
        <taxon>Actinomycetes</taxon>
        <taxon>Streptosporangiales</taxon>
        <taxon>Thermomonosporaceae</taxon>
        <taxon>Actinoallomurus</taxon>
    </lineage>
</organism>
<comment type="caution">
    <text evidence="1">The sequence shown here is derived from an EMBL/GenBank/DDBJ whole genome shotgun (WGS) entry which is preliminary data.</text>
</comment>
<evidence type="ECO:0000313" key="1">
    <source>
        <dbReference type="EMBL" id="TQL96623.1"/>
    </source>
</evidence>
<dbReference type="Proteomes" id="UP000316096">
    <property type="component" value="Unassembled WGS sequence"/>
</dbReference>